<proteinExistence type="predicted"/>
<gene>
    <name evidence="2" type="ORF">STIAU_7101</name>
</gene>
<dbReference type="Proteomes" id="UP000032702">
    <property type="component" value="Unassembled WGS sequence"/>
</dbReference>
<feature type="region of interest" description="Disordered" evidence="1">
    <location>
        <begin position="159"/>
        <end position="188"/>
    </location>
</feature>
<feature type="compositionally biased region" description="Basic and acidic residues" evidence="1">
    <location>
        <begin position="117"/>
        <end position="127"/>
    </location>
</feature>
<dbReference type="EMBL" id="AAMD01000130">
    <property type="protein sequence ID" value="EAU64097.1"/>
    <property type="molecule type" value="Genomic_DNA"/>
</dbReference>
<sequence>MQLWTRLGHHPGLQRVQRALLGAGAHHRRLRRPLEEPLTQLHGVAQRHGPWIHLAFEHGHGHRGDEEPVHPQHLQRHAEAGHHLMGRAGIAQHPLEEGHLGLRPGQQRLAGGNLSEGAERHRLRPGDAQRAARTLEAQRLKGRGLLREDHQRLIHAGLGPLGQSVRPELQGQGQREAGLEDAPQRRVAHQLRGEGRLGPAQVLQPERQVVAHHLSDRAHRLQISRIRQLRHQGRVGHPAQLVLEVLPLQLGQASQGGVQVVHPFLGGNERRRPTPGGRGARVHAAEEAGRLVERGKAQILEPRGAETVGGLLQLAGDFPARGLQQTHRLEGVLGDQVVEDRPQRRLLHALDLELDEVAPLGRLHRHAGRMDVRVLLQVMDVGELAQQVLQHLEVHPVQLAQELLGRIAPRGPQPGEHPVHIDAIPLPGPQIHEGPELRGRGELNELGGIRQPHLLNGGEEQLRRERPHQGLRLGGLDEGIQPLAGRELGELPAQLPEGELRILAVSLLVLGHAACLPHPAYSRVAFPKVPRSAFHTSSTPILSTEENAMTASRGRSSCWASA</sequence>
<feature type="region of interest" description="Disordered" evidence="1">
    <location>
        <begin position="101"/>
        <end position="130"/>
    </location>
</feature>
<name>Q08UE9_STIAD</name>
<comment type="caution">
    <text evidence="2">The sequence shown here is derived from an EMBL/GenBank/DDBJ whole genome shotgun (WGS) entry which is preliminary data.</text>
</comment>
<evidence type="ECO:0000313" key="2">
    <source>
        <dbReference type="EMBL" id="EAU64097.1"/>
    </source>
</evidence>
<organism evidence="2 3">
    <name type="scientific">Stigmatella aurantiaca (strain DW4/3-1)</name>
    <dbReference type="NCBI Taxonomy" id="378806"/>
    <lineage>
        <taxon>Bacteria</taxon>
        <taxon>Pseudomonadati</taxon>
        <taxon>Myxococcota</taxon>
        <taxon>Myxococcia</taxon>
        <taxon>Myxococcales</taxon>
        <taxon>Cystobacterineae</taxon>
        <taxon>Archangiaceae</taxon>
        <taxon>Stigmatella</taxon>
    </lineage>
</organism>
<dbReference type="AlphaFoldDB" id="Q08UE9"/>
<evidence type="ECO:0000313" key="3">
    <source>
        <dbReference type="Proteomes" id="UP000032702"/>
    </source>
</evidence>
<reference evidence="2 3" key="1">
    <citation type="submission" date="2006-04" db="EMBL/GenBank/DDBJ databases">
        <authorList>
            <person name="Nierman W.C."/>
        </authorList>
    </citation>
    <scope>NUCLEOTIDE SEQUENCE [LARGE SCALE GENOMIC DNA]</scope>
    <source>
        <strain evidence="2 3">DW4/3-1</strain>
    </source>
</reference>
<protein>
    <submittedName>
        <fullName evidence="2">Uncharacterized protein</fullName>
    </submittedName>
</protein>
<evidence type="ECO:0000256" key="1">
    <source>
        <dbReference type="SAM" id="MobiDB-lite"/>
    </source>
</evidence>
<accession>Q08UE9</accession>